<organism evidence="2">
    <name type="scientific">viral metagenome</name>
    <dbReference type="NCBI Taxonomy" id="1070528"/>
    <lineage>
        <taxon>unclassified sequences</taxon>
        <taxon>metagenomes</taxon>
        <taxon>organismal metagenomes</taxon>
    </lineage>
</organism>
<proteinExistence type="predicted"/>
<accession>A0A6C0F8J7</accession>
<reference evidence="2" key="1">
    <citation type="journal article" date="2020" name="Nature">
        <title>Giant virus diversity and host interactions through global metagenomics.</title>
        <authorList>
            <person name="Schulz F."/>
            <person name="Roux S."/>
            <person name="Paez-Espino D."/>
            <person name="Jungbluth S."/>
            <person name="Walsh D.A."/>
            <person name="Denef V.J."/>
            <person name="McMahon K.D."/>
            <person name="Konstantinidis K.T."/>
            <person name="Eloe-Fadrosh E.A."/>
            <person name="Kyrpides N.C."/>
            <person name="Woyke T."/>
        </authorList>
    </citation>
    <scope>NUCLEOTIDE SEQUENCE</scope>
    <source>
        <strain evidence="2">GVMAG-S-ERX556049-19</strain>
    </source>
</reference>
<evidence type="ECO:0000313" key="2">
    <source>
        <dbReference type="EMBL" id="QHT38156.1"/>
    </source>
</evidence>
<feature type="region of interest" description="Disordered" evidence="1">
    <location>
        <begin position="1"/>
        <end position="20"/>
    </location>
</feature>
<dbReference type="EMBL" id="MN738826">
    <property type="protein sequence ID" value="QHT38156.1"/>
    <property type="molecule type" value="Genomic_DNA"/>
</dbReference>
<dbReference type="AlphaFoldDB" id="A0A6C0F8J7"/>
<protein>
    <submittedName>
        <fullName evidence="2">Uncharacterized protein</fullName>
    </submittedName>
</protein>
<evidence type="ECO:0000256" key="1">
    <source>
        <dbReference type="SAM" id="MobiDB-lite"/>
    </source>
</evidence>
<name>A0A6C0F8J7_9ZZZZ</name>
<feature type="compositionally biased region" description="Polar residues" evidence="1">
    <location>
        <begin position="1"/>
        <end position="17"/>
    </location>
</feature>
<sequence length="117" mass="12892">MASTRNKNTPGNYSAEQKINDSIGGYRTLVASSEARSGHHPGRGVLPAKTARKELCNNYTDVESQLFGIGSTNLVTPQKPTHPDYKTPNSLNFIDGLQVTLPEPLVIEKNQRPYMNH</sequence>